<dbReference type="AlphaFoldDB" id="X1URE2"/>
<proteinExistence type="predicted"/>
<evidence type="ECO:0000313" key="3">
    <source>
        <dbReference type="EMBL" id="GAJ20034.1"/>
    </source>
</evidence>
<dbReference type="InterPro" id="IPR023584">
    <property type="entry name" value="Ribosome_recyc_fac_dom"/>
</dbReference>
<evidence type="ECO:0000259" key="2">
    <source>
        <dbReference type="Pfam" id="PF01765"/>
    </source>
</evidence>
<accession>X1URE2</accession>
<comment type="caution">
    <text evidence="3">The sequence shown here is derived from an EMBL/GenBank/DDBJ whole genome shotgun (WGS) entry which is preliminary data.</text>
</comment>
<feature type="coiled-coil region" evidence="1">
    <location>
        <begin position="22"/>
        <end position="49"/>
    </location>
</feature>
<sequence>ARKWANDELKKLQKEGLSEDLEKDAEEEVQKLTAKYSEQVDELIEAKNKDIMTI</sequence>
<protein>
    <recommendedName>
        <fullName evidence="2">Ribosome recycling factor domain-containing protein</fullName>
    </recommendedName>
</protein>
<feature type="non-terminal residue" evidence="3">
    <location>
        <position position="1"/>
    </location>
</feature>
<feature type="domain" description="Ribosome recycling factor" evidence="2">
    <location>
        <begin position="1"/>
        <end position="52"/>
    </location>
</feature>
<evidence type="ECO:0000256" key="1">
    <source>
        <dbReference type="SAM" id="Coils"/>
    </source>
</evidence>
<dbReference type="Gene3D" id="1.10.132.20">
    <property type="entry name" value="Ribosome-recycling factor"/>
    <property type="match status" value="1"/>
</dbReference>
<reference evidence="3" key="1">
    <citation type="journal article" date="2014" name="Front. Microbiol.">
        <title>High frequency of phylogenetically diverse reductive dehalogenase-homologous genes in deep subseafloor sedimentary metagenomes.</title>
        <authorList>
            <person name="Kawai M."/>
            <person name="Futagami T."/>
            <person name="Toyoda A."/>
            <person name="Takaki Y."/>
            <person name="Nishi S."/>
            <person name="Hori S."/>
            <person name="Arai W."/>
            <person name="Tsubouchi T."/>
            <person name="Morono Y."/>
            <person name="Uchiyama I."/>
            <person name="Ito T."/>
            <person name="Fujiyama A."/>
            <person name="Inagaki F."/>
            <person name="Takami H."/>
        </authorList>
    </citation>
    <scope>NUCLEOTIDE SEQUENCE</scope>
    <source>
        <strain evidence="3">Expedition CK06-06</strain>
    </source>
</reference>
<dbReference type="InterPro" id="IPR036191">
    <property type="entry name" value="RRF_sf"/>
</dbReference>
<dbReference type="SUPFAM" id="SSF55194">
    <property type="entry name" value="Ribosome recycling factor, RRF"/>
    <property type="match status" value="1"/>
</dbReference>
<name>X1URE2_9ZZZZ</name>
<keyword evidence="1" id="KW-0175">Coiled coil</keyword>
<organism evidence="3">
    <name type="scientific">marine sediment metagenome</name>
    <dbReference type="NCBI Taxonomy" id="412755"/>
    <lineage>
        <taxon>unclassified sequences</taxon>
        <taxon>metagenomes</taxon>
        <taxon>ecological metagenomes</taxon>
    </lineage>
</organism>
<dbReference type="EMBL" id="BARW01036717">
    <property type="protein sequence ID" value="GAJ20034.1"/>
    <property type="molecule type" value="Genomic_DNA"/>
</dbReference>
<dbReference type="Pfam" id="PF01765">
    <property type="entry name" value="RRF"/>
    <property type="match status" value="1"/>
</dbReference>
<gene>
    <name evidence="3" type="ORF">S12H4_56914</name>
</gene>